<sequence>MKPSSEAQRIDKQKDAEEVIPAKLREEKAEVKSNEVSEKIPEKEKETTIKTPEEASQSGEQKLMKPQETTKQPEAAPSTQKFDQQKIAQAIISKPKEDKAEAKSSEILKDIPQKEKEPSSTKEEEKAEKVAEKQGDKMITKAKTRILDFTVSLRSNDKDDKEVLGGLKKPQWKKLIVAILLVVVLGLYVKNAFRSTSNHGGSEFQEL</sequence>
<comment type="caution">
    <text evidence="2">The sequence shown here is derived from an EMBL/GenBank/DDBJ whole genome shotgun (WGS) entry which is preliminary data.</text>
</comment>
<evidence type="ECO:0000313" key="3">
    <source>
        <dbReference type="Proteomes" id="UP000634136"/>
    </source>
</evidence>
<dbReference type="EMBL" id="JAAIUW010000009">
    <property type="protein sequence ID" value="KAF7815443.1"/>
    <property type="molecule type" value="Genomic_DNA"/>
</dbReference>
<evidence type="ECO:0000256" key="1">
    <source>
        <dbReference type="SAM" id="MobiDB-lite"/>
    </source>
</evidence>
<feature type="compositionally biased region" description="Basic and acidic residues" evidence="1">
    <location>
        <begin position="8"/>
        <end position="17"/>
    </location>
</feature>
<feature type="compositionally biased region" description="Basic and acidic residues" evidence="1">
    <location>
        <begin position="23"/>
        <end position="53"/>
    </location>
</feature>
<proteinExistence type="predicted"/>
<organism evidence="2 3">
    <name type="scientific">Senna tora</name>
    <dbReference type="NCBI Taxonomy" id="362788"/>
    <lineage>
        <taxon>Eukaryota</taxon>
        <taxon>Viridiplantae</taxon>
        <taxon>Streptophyta</taxon>
        <taxon>Embryophyta</taxon>
        <taxon>Tracheophyta</taxon>
        <taxon>Spermatophyta</taxon>
        <taxon>Magnoliopsida</taxon>
        <taxon>eudicotyledons</taxon>
        <taxon>Gunneridae</taxon>
        <taxon>Pentapetalae</taxon>
        <taxon>rosids</taxon>
        <taxon>fabids</taxon>
        <taxon>Fabales</taxon>
        <taxon>Fabaceae</taxon>
        <taxon>Caesalpinioideae</taxon>
        <taxon>Cassia clade</taxon>
        <taxon>Senna</taxon>
    </lineage>
</organism>
<feature type="compositionally biased region" description="Polar residues" evidence="1">
    <location>
        <begin position="67"/>
        <end position="82"/>
    </location>
</feature>
<accession>A0A834T5H4</accession>
<protein>
    <submittedName>
        <fullName evidence="2">Inactive protein RESTRICTED TEV MOVEMENT 2-like</fullName>
    </submittedName>
</protein>
<gene>
    <name evidence="2" type="ORF">G2W53_029412</name>
</gene>
<dbReference type="Proteomes" id="UP000634136">
    <property type="component" value="Unassembled WGS sequence"/>
</dbReference>
<dbReference type="AlphaFoldDB" id="A0A834T5H4"/>
<evidence type="ECO:0000313" key="2">
    <source>
        <dbReference type="EMBL" id="KAF7815443.1"/>
    </source>
</evidence>
<keyword evidence="3" id="KW-1185">Reference proteome</keyword>
<name>A0A834T5H4_9FABA</name>
<feature type="compositionally biased region" description="Basic and acidic residues" evidence="1">
    <location>
        <begin position="94"/>
        <end position="136"/>
    </location>
</feature>
<feature type="region of interest" description="Disordered" evidence="1">
    <location>
        <begin position="1"/>
        <end position="136"/>
    </location>
</feature>
<reference evidence="2" key="1">
    <citation type="submission" date="2020-09" db="EMBL/GenBank/DDBJ databases">
        <title>Genome-Enabled Discovery of Anthraquinone Biosynthesis in Senna tora.</title>
        <authorList>
            <person name="Kang S.-H."/>
            <person name="Pandey R.P."/>
            <person name="Lee C.-M."/>
            <person name="Sim J.-S."/>
            <person name="Jeong J.-T."/>
            <person name="Choi B.-S."/>
            <person name="Jung M."/>
            <person name="Ginzburg D."/>
            <person name="Zhao K."/>
            <person name="Won S.Y."/>
            <person name="Oh T.-J."/>
            <person name="Yu Y."/>
            <person name="Kim N.-H."/>
            <person name="Lee O.R."/>
            <person name="Lee T.-H."/>
            <person name="Bashyal P."/>
            <person name="Kim T.-S."/>
            <person name="Lee W.-H."/>
            <person name="Kawkins C."/>
            <person name="Kim C.-K."/>
            <person name="Kim J.S."/>
            <person name="Ahn B.O."/>
            <person name="Rhee S.Y."/>
            <person name="Sohng J.K."/>
        </authorList>
    </citation>
    <scope>NUCLEOTIDE SEQUENCE</scope>
    <source>
        <tissue evidence="2">Leaf</tissue>
    </source>
</reference>